<evidence type="ECO:0000256" key="1">
    <source>
        <dbReference type="ARBA" id="ARBA00023186"/>
    </source>
</evidence>
<dbReference type="EMBL" id="CAAGRJ010024386">
    <property type="protein sequence ID" value="VFV37453.1"/>
    <property type="molecule type" value="Genomic_DNA"/>
</dbReference>
<dbReference type="GO" id="GO:0051082">
    <property type="term" value="F:unfolded protein binding"/>
    <property type="evidence" value="ECO:0007669"/>
    <property type="project" value="InterPro"/>
</dbReference>
<gene>
    <name evidence="2" type="ORF">LYPA_23C008033</name>
</gene>
<protein>
    <submittedName>
        <fullName evidence="2">-like protein subfamily b member 6</fullName>
    </submittedName>
</protein>
<name>A0A485NYX2_LYNPA</name>
<sequence>MAFGGSGMGNLKSTSPCTKIVNGRKITTNGIVENGQERVQVEDGQIKVLNDK</sequence>
<keyword evidence="3" id="KW-1185">Reference proteome</keyword>
<reference evidence="2 3" key="1">
    <citation type="submission" date="2019-01" db="EMBL/GenBank/DDBJ databases">
        <authorList>
            <person name="Alioto T."/>
            <person name="Alioto T."/>
        </authorList>
    </citation>
    <scope>NUCLEOTIDE SEQUENCE [LARGE SCALE GENOMIC DNA]</scope>
</reference>
<accession>A0A485NYX2</accession>
<proteinExistence type="predicted"/>
<dbReference type="PANTHER" id="PTHR45168:SF4">
    <property type="entry name" value="SIMILAR TO DNAJ HOMOLOG SUBFAMILY B MEMBER 6 (HEAT SHOCK PROTEIN J2) (HSJ-2) (MRJ) (MDJ4)"/>
    <property type="match status" value="1"/>
</dbReference>
<evidence type="ECO:0000313" key="3">
    <source>
        <dbReference type="Proteomes" id="UP000386466"/>
    </source>
</evidence>
<dbReference type="AlphaFoldDB" id="A0A485NYX2"/>
<keyword evidence="1" id="KW-0143">Chaperone</keyword>
<organism evidence="2 3">
    <name type="scientific">Lynx pardinus</name>
    <name type="common">Iberian lynx</name>
    <name type="synonym">Felis pardina</name>
    <dbReference type="NCBI Taxonomy" id="191816"/>
    <lineage>
        <taxon>Eukaryota</taxon>
        <taxon>Metazoa</taxon>
        <taxon>Chordata</taxon>
        <taxon>Craniata</taxon>
        <taxon>Vertebrata</taxon>
        <taxon>Euteleostomi</taxon>
        <taxon>Mammalia</taxon>
        <taxon>Eutheria</taxon>
        <taxon>Laurasiatheria</taxon>
        <taxon>Carnivora</taxon>
        <taxon>Feliformia</taxon>
        <taxon>Felidae</taxon>
        <taxon>Felinae</taxon>
        <taxon>Lynx</taxon>
    </lineage>
</organism>
<dbReference type="InterPro" id="IPR043183">
    <property type="entry name" value="DNJB2/6-like"/>
</dbReference>
<feature type="non-terminal residue" evidence="2">
    <location>
        <position position="52"/>
    </location>
</feature>
<evidence type="ECO:0000313" key="2">
    <source>
        <dbReference type="EMBL" id="VFV37453.1"/>
    </source>
</evidence>
<dbReference type="GO" id="GO:0030544">
    <property type="term" value="F:Hsp70 protein binding"/>
    <property type="evidence" value="ECO:0007669"/>
    <property type="project" value="InterPro"/>
</dbReference>
<dbReference type="PANTHER" id="PTHR45168">
    <property type="entry name" value="DNAJ HOMOLOG SUBFAMILY B MEMBER 2"/>
    <property type="match status" value="1"/>
</dbReference>
<dbReference type="Proteomes" id="UP000386466">
    <property type="component" value="Unassembled WGS sequence"/>
</dbReference>